<dbReference type="InterPro" id="IPR011011">
    <property type="entry name" value="Znf_FYVE_PHD"/>
</dbReference>
<dbReference type="AlphaFoldDB" id="E0VHQ4"/>
<keyword evidence="4 9" id="KW-0863">Zinc-finger</keyword>
<evidence type="ECO:0000256" key="7">
    <source>
        <dbReference type="ARBA" id="ARBA00023018"/>
    </source>
</evidence>
<dbReference type="InterPro" id="IPR043566">
    <property type="entry name" value="Rabphilin/DOC2/Noc2"/>
</dbReference>
<dbReference type="InterPro" id="IPR029063">
    <property type="entry name" value="SAM-dependent_MTases_sf"/>
</dbReference>
<dbReference type="GO" id="GO:0031267">
    <property type="term" value="F:small GTPase binding"/>
    <property type="evidence" value="ECO:0007669"/>
    <property type="project" value="InterPro"/>
</dbReference>
<comment type="similarity">
    <text evidence="1">Belongs to the UPF0585 family.</text>
</comment>
<dbReference type="InterPro" id="IPR035892">
    <property type="entry name" value="C2_domain_sf"/>
</dbReference>
<dbReference type="PROSITE" id="PS50916">
    <property type="entry name" value="RABBD"/>
    <property type="match status" value="1"/>
</dbReference>
<dbReference type="EMBL" id="DS235171">
    <property type="protein sequence ID" value="EEB12940.1"/>
    <property type="molecule type" value="Genomic_DNA"/>
</dbReference>
<name>E0VHQ4_PEDHC</name>
<dbReference type="Pfam" id="PF06080">
    <property type="entry name" value="DUF938"/>
    <property type="match status" value="1"/>
</dbReference>
<dbReference type="Pfam" id="PF02318">
    <property type="entry name" value="FYVE_2"/>
    <property type="match status" value="1"/>
</dbReference>
<feature type="region of interest" description="Disordered" evidence="11">
    <location>
        <begin position="173"/>
        <end position="207"/>
    </location>
</feature>
<feature type="domain" description="RabBD" evidence="14">
    <location>
        <begin position="23"/>
        <end position="140"/>
    </location>
</feature>
<evidence type="ECO:0000256" key="2">
    <source>
        <dbReference type="ARBA" id="ARBA00022723"/>
    </source>
</evidence>
<dbReference type="CDD" id="cd04035">
    <property type="entry name" value="C2A_Rabphilin_Doc2"/>
    <property type="match status" value="1"/>
</dbReference>
<dbReference type="Gene3D" id="3.40.50.150">
    <property type="entry name" value="Vaccinia Virus protein VP39"/>
    <property type="match status" value="1"/>
</dbReference>
<dbReference type="Gene3D" id="2.60.40.150">
    <property type="entry name" value="C2 domain"/>
    <property type="match status" value="2"/>
</dbReference>
<dbReference type="HOGENOM" id="CLU_011461_0_0_1"/>
<dbReference type="SMART" id="SM00239">
    <property type="entry name" value="C2"/>
    <property type="match status" value="2"/>
</dbReference>
<feature type="compositionally biased region" description="Basic and acidic residues" evidence="11">
    <location>
        <begin position="471"/>
        <end position="487"/>
    </location>
</feature>
<comment type="subcellular location">
    <subcellularLocation>
        <location evidence="8">Synapse</location>
    </subcellularLocation>
</comment>
<dbReference type="InterPro" id="IPR010342">
    <property type="entry name" value="DUF938"/>
</dbReference>
<evidence type="ECO:0000256" key="8">
    <source>
        <dbReference type="ARBA" id="ARBA00034103"/>
    </source>
</evidence>
<proteinExistence type="inferred from homology"/>
<feature type="region of interest" description="Disordered" evidence="11">
    <location>
        <begin position="443"/>
        <end position="487"/>
    </location>
</feature>
<dbReference type="GO" id="GO:0016020">
    <property type="term" value="C:membrane"/>
    <property type="evidence" value="ECO:0007669"/>
    <property type="project" value="InterPro"/>
</dbReference>
<protein>
    <recommendedName>
        <fullName evidence="18">Rabphilin-3A</fullName>
    </recommendedName>
</protein>
<keyword evidence="3" id="KW-0677">Repeat</keyword>
<dbReference type="PRINTS" id="PR00360">
    <property type="entry name" value="C2DOMAIN"/>
</dbReference>
<accession>E0VHQ4</accession>
<evidence type="ECO:0000313" key="15">
    <source>
        <dbReference type="EMBL" id="EEB12940.1"/>
    </source>
</evidence>
<dbReference type="PRINTS" id="PR00399">
    <property type="entry name" value="SYNAPTOTAGMN"/>
</dbReference>
<feature type="domain" description="C2" evidence="12">
    <location>
        <begin position="567"/>
        <end position="688"/>
    </location>
</feature>
<dbReference type="GeneID" id="8237483"/>
<evidence type="ECO:0008006" key="18">
    <source>
        <dbReference type="Google" id="ProtNLM"/>
    </source>
</evidence>
<dbReference type="GO" id="GO:0008270">
    <property type="term" value="F:zinc ion binding"/>
    <property type="evidence" value="ECO:0007669"/>
    <property type="project" value="UniProtKB-KW"/>
</dbReference>
<dbReference type="InterPro" id="IPR047022">
    <property type="entry name" value="Rabphilin_Doc2_C2A"/>
</dbReference>
<keyword evidence="7" id="KW-0770">Synapse</keyword>
<feature type="compositionally biased region" description="Low complexity" evidence="11">
    <location>
        <begin position="451"/>
        <end position="464"/>
    </location>
</feature>
<evidence type="ECO:0000256" key="5">
    <source>
        <dbReference type="ARBA" id="ARBA00022833"/>
    </source>
</evidence>
<dbReference type="InterPro" id="IPR013083">
    <property type="entry name" value="Znf_RING/FYVE/PHD"/>
</dbReference>
<dbReference type="CTD" id="8237483"/>
<dbReference type="GO" id="GO:0017158">
    <property type="term" value="P:regulation of calcium ion-dependent exocytosis"/>
    <property type="evidence" value="ECO:0007669"/>
    <property type="project" value="TreeGrafter"/>
</dbReference>
<dbReference type="InterPro" id="IPR000008">
    <property type="entry name" value="C2_dom"/>
</dbReference>
<evidence type="ECO:0000259" key="13">
    <source>
        <dbReference type="PROSITE" id="PS50178"/>
    </source>
</evidence>
<dbReference type="KEGG" id="phu:Phum_PHUM215280"/>
<dbReference type="InterPro" id="IPR010911">
    <property type="entry name" value="Rab_BD"/>
</dbReference>
<evidence type="ECO:0000259" key="14">
    <source>
        <dbReference type="PROSITE" id="PS50916"/>
    </source>
</evidence>
<dbReference type="InterPro" id="IPR041282">
    <property type="entry name" value="FYVE_2"/>
</dbReference>
<keyword evidence="2" id="KW-0479">Metal-binding</keyword>
<dbReference type="SUPFAM" id="SSF49562">
    <property type="entry name" value="C2 domain (Calcium/lipid-binding domain, CaLB)"/>
    <property type="match status" value="2"/>
</dbReference>
<keyword evidence="17" id="KW-1185">Reference proteome</keyword>
<feature type="domain" description="FYVE-type" evidence="13">
    <location>
        <begin position="71"/>
        <end position="128"/>
    </location>
</feature>
<feature type="domain" description="C2" evidence="12">
    <location>
        <begin position="709"/>
        <end position="831"/>
    </location>
</feature>
<feature type="compositionally biased region" description="Low complexity" evidence="11">
    <location>
        <begin position="270"/>
        <end position="289"/>
    </location>
</feature>
<evidence type="ECO:0000256" key="10">
    <source>
        <dbReference type="SAM" id="Coils"/>
    </source>
</evidence>
<reference evidence="15" key="2">
    <citation type="submission" date="2007-04" db="EMBL/GenBank/DDBJ databases">
        <title>The genome of the human body louse.</title>
        <authorList>
            <consortium name="The Human Body Louse Genome Consortium"/>
            <person name="Kirkness E."/>
            <person name="Walenz B."/>
            <person name="Hass B."/>
            <person name="Bruggner R."/>
            <person name="Strausberg R."/>
        </authorList>
    </citation>
    <scope>NUCLEOTIDE SEQUENCE</scope>
    <source>
        <strain evidence="15">USDA</strain>
    </source>
</reference>
<dbReference type="Proteomes" id="UP000009046">
    <property type="component" value="Unassembled WGS sequence"/>
</dbReference>
<evidence type="ECO:0000256" key="9">
    <source>
        <dbReference type="PROSITE-ProRule" id="PRU00091"/>
    </source>
</evidence>
<feature type="coiled-coil region" evidence="10">
    <location>
        <begin position="30"/>
        <end position="68"/>
    </location>
</feature>
<keyword evidence="5" id="KW-0862">Zinc</keyword>
<dbReference type="InterPro" id="IPR017455">
    <property type="entry name" value="Znf_FYVE-rel"/>
</dbReference>
<feature type="region of interest" description="Disordered" evidence="11">
    <location>
        <begin position="371"/>
        <end position="394"/>
    </location>
</feature>
<evidence type="ECO:0000256" key="1">
    <source>
        <dbReference type="ARBA" id="ARBA00008308"/>
    </source>
</evidence>
<evidence type="ECO:0000313" key="16">
    <source>
        <dbReference type="EnsemblMetazoa" id="PHUM215280-PA"/>
    </source>
</evidence>
<dbReference type="SUPFAM" id="SSF53335">
    <property type="entry name" value="S-adenosyl-L-methionine-dependent methyltransferases"/>
    <property type="match status" value="1"/>
</dbReference>
<dbReference type="InterPro" id="IPR001565">
    <property type="entry name" value="Synaptotagmin"/>
</dbReference>
<evidence type="ECO:0000256" key="11">
    <source>
        <dbReference type="SAM" id="MobiDB-lite"/>
    </source>
</evidence>
<dbReference type="PANTHER" id="PTHR45729:SF6">
    <property type="entry name" value="RABPHILIN, ISOFORM A"/>
    <property type="match status" value="1"/>
</dbReference>
<organism>
    <name type="scientific">Pediculus humanus subsp. corporis</name>
    <name type="common">Body louse</name>
    <dbReference type="NCBI Taxonomy" id="121224"/>
    <lineage>
        <taxon>Eukaryota</taxon>
        <taxon>Metazoa</taxon>
        <taxon>Ecdysozoa</taxon>
        <taxon>Arthropoda</taxon>
        <taxon>Hexapoda</taxon>
        <taxon>Insecta</taxon>
        <taxon>Pterygota</taxon>
        <taxon>Neoptera</taxon>
        <taxon>Paraneoptera</taxon>
        <taxon>Psocodea</taxon>
        <taxon>Troctomorpha</taxon>
        <taxon>Phthiraptera</taxon>
        <taxon>Anoplura</taxon>
        <taxon>Pediculidae</taxon>
        <taxon>Pediculus</taxon>
    </lineage>
</organism>
<feature type="compositionally biased region" description="Basic and acidic residues" evidence="11">
    <location>
        <begin position="183"/>
        <end position="199"/>
    </location>
</feature>
<dbReference type="Gene3D" id="3.30.40.10">
    <property type="entry name" value="Zinc/RING finger domain, C3HC4 (zinc finger)"/>
    <property type="match status" value="1"/>
</dbReference>
<dbReference type="Pfam" id="PF00168">
    <property type="entry name" value="C2"/>
    <property type="match status" value="2"/>
</dbReference>
<evidence type="ECO:0000256" key="3">
    <source>
        <dbReference type="ARBA" id="ARBA00022737"/>
    </source>
</evidence>
<dbReference type="GO" id="GO:0006887">
    <property type="term" value="P:exocytosis"/>
    <property type="evidence" value="ECO:0007669"/>
    <property type="project" value="TreeGrafter"/>
</dbReference>
<keyword evidence="10" id="KW-0175">Coiled coil</keyword>
<dbReference type="EnsemblMetazoa" id="PHUM215280-RA">
    <property type="protein sequence ID" value="PHUM215280-PA"/>
    <property type="gene ID" value="PHUM215280"/>
</dbReference>
<dbReference type="InParanoid" id="E0VHQ4"/>
<dbReference type="GO" id="GO:0061669">
    <property type="term" value="P:spontaneous neurotransmitter secretion"/>
    <property type="evidence" value="ECO:0007669"/>
    <property type="project" value="TreeGrafter"/>
</dbReference>
<dbReference type="GO" id="GO:0006886">
    <property type="term" value="P:intracellular protein transport"/>
    <property type="evidence" value="ECO:0007669"/>
    <property type="project" value="InterPro"/>
</dbReference>
<feature type="region of interest" description="Disordered" evidence="11">
    <location>
        <begin position="248"/>
        <end position="289"/>
    </location>
</feature>
<reference evidence="16" key="3">
    <citation type="submission" date="2020-05" db="UniProtKB">
        <authorList>
            <consortium name="EnsemblMetazoa"/>
        </authorList>
    </citation>
    <scope>IDENTIFICATION</scope>
    <source>
        <strain evidence="16">USDA</strain>
    </source>
</reference>
<dbReference type="SUPFAM" id="SSF57903">
    <property type="entry name" value="FYVE/PHD zinc finger"/>
    <property type="match status" value="1"/>
</dbReference>
<dbReference type="OrthoDB" id="270970at2759"/>
<dbReference type="STRING" id="121224.E0VHQ4"/>
<dbReference type="RefSeq" id="XP_002425678.1">
    <property type="nucleotide sequence ID" value="XM_002425633.1"/>
</dbReference>
<dbReference type="PROSITE" id="PS50004">
    <property type="entry name" value="C2"/>
    <property type="match status" value="2"/>
</dbReference>
<keyword evidence="6" id="KW-0106">Calcium</keyword>
<dbReference type="EMBL" id="AAZO01002474">
    <property type="status" value="NOT_ANNOTATED_CDS"/>
    <property type="molecule type" value="Genomic_DNA"/>
</dbReference>
<dbReference type="GO" id="GO:0098793">
    <property type="term" value="C:presynapse"/>
    <property type="evidence" value="ECO:0007669"/>
    <property type="project" value="GOC"/>
</dbReference>
<evidence type="ECO:0000259" key="12">
    <source>
        <dbReference type="PROSITE" id="PS50004"/>
    </source>
</evidence>
<evidence type="ECO:0000313" key="17">
    <source>
        <dbReference type="Proteomes" id="UP000009046"/>
    </source>
</evidence>
<dbReference type="eggNOG" id="KOG1013">
    <property type="taxonomic scope" value="Eukaryota"/>
</dbReference>
<evidence type="ECO:0000256" key="6">
    <source>
        <dbReference type="ARBA" id="ARBA00022837"/>
    </source>
</evidence>
<sequence length="1048" mass="118887">MGKLFLMLSTGWSVKTHDLQEYGKKSQSLNEMEQNAIKKVIQRAEILEQREQERVGRLVDRLDNMKRNIMGNGTTQCILCGDTFRLFGTSNFLCYGCKKLVCEKCGIEILSSNQEPLWLCKICSETREMWKKSGAWFFKGLPKYTLPEKKTEKYGMRKMTRIGMEKNNWSKSNTDLSACSGKSGDDAEKKLQNKNDSKKNKNGGKSSKTIEDIEKSCVRGTCSSLNVNQCEKSLKGFSSVSGSLFFNSSSDSGMEKKQGTKEKYQRDISAESSESTSSSFSRQTSFTFSESQPLNASQTSYLSSVNQSYDKLSINCDKNKSDFISSTNSDKSPTSNRIPLKCLGGFDKYNNSLPKFSQDDKISDKTASSYRDTTMRKSHHSHLPSSSSSSGGMQNTMAACYPESYYYGDAGEIQQKHRKKVSIDFGKATSFLKYPLKGDKKREKNKLNKFSSSESHLESSSESGSGSGNCSRRETPDDFFSESEKSLGGRIESQSVLGANHWMSQESSIHTFDSLLDLNFQPKWSRRESLTSLSRDYWSEDQLSLSSSLETNQDDVAEGLIGGKNAQLGTLEISLWYDPVRSALHCTLHRGKGLRATDINGLADPFCKLNILPTNATSFRLKTKTVHKTINPEFNETVNFYGITEMDIQKKTLHILVLDDDKYGNDFLGEARIPLFRVGAKQTKHITVFLEKHYQVDDENKVWGEDNWNRGKILITLCYSTKKRALIVVIGRCTNLLPMDNNGLSDPFVKLHLSSDPNHKKYKTSVKWKNLNPVFNEEFVFETKMTDLPKQTLILTVWDKDYGKSNDYLGGLELGWKSKGERLKHWIDVIKFPDHKHEVFFRSRKLKFSTMFIKSEAPAAERNKNPILEVLKNVIKVPENTNSFPSVKILEISSGTGQHITHFAKHMNPQIFWQPTEYDKRQFSSICAYIQHDNLKNVAPPVYVDIREDFTKWKPICNDPEKSVSTIEPITTFNENDFDYIYNSNLIHISSFDCTEGLFYNAGKLLKNGGWLITYGPYGQNGVLTPESNVQFDRGLRMSDPSWGKKII</sequence>
<dbReference type="PANTHER" id="PTHR45729">
    <property type="entry name" value="RABPHILIN, ISOFORM A"/>
    <property type="match status" value="1"/>
</dbReference>
<evidence type="ECO:0000256" key="4">
    <source>
        <dbReference type="ARBA" id="ARBA00022771"/>
    </source>
</evidence>
<gene>
    <name evidence="16" type="primary">8237483</name>
    <name evidence="15" type="ORF">Phum_PHUM215280</name>
</gene>
<reference evidence="15" key="1">
    <citation type="submission" date="2007-04" db="EMBL/GenBank/DDBJ databases">
        <title>Annotation of Pediculus humanus corporis strain USDA.</title>
        <authorList>
            <person name="Kirkness E."/>
            <person name="Hannick L."/>
            <person name="Hass B."/>
            <person name="Bruggner R."/>
            <person name="Lawson D."/>
            <person name="Bidwell S."/>
            <person name="Joardar V."/>
            <person name="Caler E."/>
            <person name="Walenz B."/>
            <person name="Inman J."/>
            <person name="Schobel S."/>
            <person name="Galinsky K."/>
            <person name="Amedeo P."/>
            <person name="Strausberg R."/>
        </authorList>
    </citation>
    <scope>NUCLEOTIDE SEQUENCE</scope>
    <source>
        <strain evidence="15">USDA</strain>
    </source>
</reference>
<dbReference type="FunCoup" id="E0VHQ4">
    <property type="interactions" value="158"/>
</dbReference>
<feature type="compositionally biased region" description="Basic and acidic residues" evidence="11">
    <location>
        <begin position="253"/>
        <end position="269"/>
    </location>
</feature>
<dbReference type="VEuPathDB" id="VectorBase:PHUM215280"/>
<dbReference type="OMA" id="IRYHTSE"/>
<dbReference type="PROSITE" id="PS50178">
    <property type="entry name" value="ZF_FYVE"/>
    <property type="match status" value="1"/>
</dbReference>